<dbReference type="InterPro" id="IPR002710">
    <property type="entry name" value="Dilute_dom"/>
</dbReference>
<comment type="function">
    <text evidence="11">Serine protease involved in intramembrane proteolysis.</text>
</comment>
<evidence type="ECO:0000256" key="8">
    <source>
        <dbReference type="ARBA" id="ARBA00022989"/>
    </source>
</evidence>
<evidence type="ECO:0000256" key="11">
    <source>
        <dbReference type="RuleBase" id="RU362115"/>
    </source>
</evidence>
<dbReference type="GO" id="GO:0016020">
    <property type="term" value="C:membrane"/>
    <property type="evidence" value="ECO:0007669"/>
    <property type="project" value="UniProtKB-SubCell"/>
</dbReference>
<evidence type="ECO:0000256" key="4">
    <source>
        <dbReference type="ARBA" id="ARBA00022670"/>
    </source>
</evidence>
<protein>
    <recommendedName>
        <fullName evidence="11">Rhomboid-type serine protease</fullName>
        <ecNumber evidence="11">3.4.21.105</ecNumber>
    </recommendedName>
</protein>
<dbReference type="SUPFAM" id="SSF144091">
    <property type="entry name" value="Rhomboid-like"/>
    <property type="match status" value="1"/>
</dbReference>
<dbReference type="GO" id="GO:0004252">
    <property type="term" value="F:serine-type endopeptidase activity"/>
    <property type="evidence" value="ECO:0007669"/>
    <property type="project" value="InterPro"/>
</dbReference>
<dbReference type="PANTHER" id="PTHR22936">
    <property type="entry name" value="RHOMBOID-RELATED"/>
    <property type="match status" value="1"/>
</dbReference>
<keyword evidence="5 11" id="KW-0812">Transmembrane</keyword>
<dbReference type="EC" id="3.4.21.105" evidence="11"/>
<dbReference type="RefSeq" id="XP_012177564.1">
    <property type="nucleotide sequence ID" value="XM_012322174.1"/>
</dbReference>
<evidence type="ECO:0000256" key="10">
    <source>
        <dbReference type="PROSITE-ProRule" id="PRU00023"/>
    </source>
</evidence>
<dbReference type="Pfam" id="PF01843">
    <property type="entry name" value="DIL"/>
    <property type="match status" value="1"/>
</dbReference>
<dbReference type="GeneID" id="24093192"/>
<dbReference type="Pfam" id="PF01694">
    <property type="entry name" value="Rhomboid"/>
    <property type="match status" value="1"/>
</dbReference>
<feature type="transmembrane region" description="Helical" evidence="11">
    <location>
        <begin position="1105"/>
        <end position="1123"/>
    </location>
</feature>
<feature type="region of interest" description="Disordered" evidence="12">
    <location>
        <begin position="444"/>
        <end position="480"/>
    </location>
</feature>
<organism evidence="14 15">
    <name type="scientific">Fibroporia radiculosa</name>
    <dbReference type="NCBI Taxonomy" id="599839"/>
    <lineage>
        <taxon>Eukaryota</taxon>
        <taxon>Fungi</taxon>
        <taxon>Dikarya</taxon>
        <taxon>Basidiomycota</taxon>
        <taxon>Agaricomycotina</taxon>
        <taxon>Agaricomycetes</taxon>
        <taxon>Polyporales</taxon>
        <taxon>Fibroporiaceae</taxon>
        <taxon>Fibroporia</taxon>
    </lineage>
</organism>
<gene>
    <name evidence="14" type="ORF">FIBRA_00275</name>
</gene>
<keyword evidence="15" id="KW-1185">Reference proteome</keyword>
<evidence type="ECO:0000256" key="2">
    <source>
        <dbReference type="ARBA" id="ARBA00004141"/>
    </source>
</evidence>
<keyword evidence="10" id="KW-0040">ANK repeat</keyword>
<dbReference type="PROSITE" id="PS51126">
    <property type="entry name" value="DILUTE"/>
    <property type="match status" value="1"/>
</dbReference>
<sequence length="1317" mass="146586">MVVSSVAPVDLTVEPDLQPLYPTPSQIAHLLSPYVGLSPQQKAELVSHSLTRACQFGDMLLLSHLLTDPNAHPYVDLGKQDEDGLGLISATILGFGSESERDIEREECVRLLISEGCDANVADKGLLLVLIPLEPRINIEMAAGWSPLHYAALVSPPTLVSHLLTHGASPFSLTRRKLTALDIVTAHSTVPGREDVSLLLEEAMREEGWKGGRKEEQRRLLEKRTRRLGKRKNVQHDIEKTLDIPSSWWGGPPESSLDSDSEDEEEMLDETCYTPPPDYTSMLVFSPMALPDIFQSLIVSFEPSLRNSEPANALYMLARFACLTCDHNWLEDLIIGATDTIEETFFNRADDAPTLVFWLYNTTVWLHLMRCDNAINETCEMLGQFAHIEEILNSVFVFIIRLAERKIDQLLDAALLDYSPLSTEFESIQFESEWSFLRSFGNKKKTAGQPPRGGAPASPNNGSRPPSPPPPTSTSPTNSRSFASLRQTFTRARGTSSSAPLQSLFADNFAPSTSPQPSPKDITAFITALHTLLHLSGINPAMIIQLWSQVMYWTACETFNRVLTRKKYLCRSKAVQISMNLSVLEEWIGEMQLPRGVVSHFAPVKDLLTWLQGLSSITEFPNLIATVQTLKNLNPLQMRRAVRDYRYEVNEPRMTEECSQYLAQLQKDWERHRIKLGVEALRKEIGEREREREREESASVSPSLDEGSESPAPAPPPESWVAQRSIDALFDRTWEKSSWEPAKAPESLGELMDSRFMLPLLLPSDPRMLGAVPVSRSDLKEKRHTSRTSQDSTTSRASFGGRGAMEWKLKSKKLRDVGTSTLRYVDGHRAIRRWTRPDEGEEDDWDQPPPYSMDDIQPAHGDLSVDTSMHFTPLTRKPSVRSRGRASAISDPMDKNTDPYDEPYNPVYGPAYAKDYSYNPDGYNSTDSVTLGGKPNDAANAGPGELYGKPEAYHAQEYSGPFTVPPRQSPLEEPNMFQRYFGLYPLEQRISDKRRGVGVQKRAYVVWMLTLAMLGVLIYELVVNDKAQGTPISFKPAVNPMLGPSGSALINLGARFPACMKIVSGIPLSTELPCLNDTANPVTSACPLEDVCGFGGFHDETPNQWFRFITPIFLHAGIIHYLLNMLAQTTVSAQVEREMGSVFFLVLYIASGTFGNVLGGNFALVGQPSVGASGAIFGTTAIAWIDLFAHWRYQYRPGTKLAWMVVELVIGVGLGFIPYVDNFAHLGGLLMGLLVGMAFYPIISPSARHRTIVITLRLIAIPVAIVLFVVLIRNFYTSNPYAACSWCRYLSCIPTSSNGYCKGTGMFPAHLLTDYRS</sequence>
<dbReference type="OrthoDB" id="426293at2759"/>
<proteinExistence type="inferred from homology"/>
<evidence type="ECO:0000256" key="12">
    <source>
        <dbReference type="SAM" id="MobiDB-lite"/>
    </source>
</evidence>
<evidence type="ECO:0000313" key="14">
    <source>
        <dbReference type="EMBL" id="CCL98281.1"/>
    </source>
</evidence>
<dbReference type="CDD" id="cd15473">
    <property type="entry name" value="Myo5p-like_CBD_DIL_ANK"/>
    <property type="match status" value="1"/>
</dbReference>
<keyword evidence="4 11" id="KW-0645">Protease</keyword>
<keyword evidence="8 11" id="KW-1133">Transmembrane helix</keyword>
<dbReference type="InterPro" id="IPR002610">
    <property type="entry name" value="Peptidase_S54_rhomboid-like"/>
</dbReference>
<dbReference type="InterPro" id="IPR002110">
    <property type="entry name" value="Ankyrin_rpt"/>
</dbReference>
<dbReference type="HOGENOM" id="CLU_006124_0_0_1"/>
<evidence type="ECO:0000256" key="7">
    <source>
        <dbReference type="ARBA" id="ARBA00022825"/>
    </source>
</evidence>
<evidence type="ECO:0000313" key="15">
    <source>
        <dbReference type="Proteomes" id="UP000006352"/>
    </source>
</evidence>
<feature type="compositionally biased region" description="Low complexity" evidence="12">
    <location>
        <begin position="787"/>
        <end position="798"/>
    </location>
</feature>
<keyword evidence="7 11" id="KW-0720">Serine protease</keyword>
<feature type="region of interest" description="Disordered" evidence="12">
    <location>
        <begin position="686"/>
        <end position="720"/>
    </location>
</feature>
<evidence type="ECO:0000256" key="5">
    <source>
        <dbReference type="ARBA" id="ARBA00022692"/>
    </source>
</evidence>
<dbReference type="PROSITE" id="PS50088">
    <property type="entry name" value="ANK_REPEAT"/>
    <property type="match status" value="1"/>
</dbReference>
<feature type="transmembrane region" description="Helical" evidence="11">
    <location>
        <begin position="1170"/>
        <end position="1189"/>
    </location>
</feature>
<dbReference type="Gene3D" id="1.25.40.20">
    <property type="entry name" value="Ankyrin repeat-containing domain"/>
    <property type="match status" value="1"/>
</dbReference>
<evidence type="ECO:0000259" key="13">
    <source>
        <dbReference type="PROSITE" id="PS51126"/>
    </source>
</evidence>
<comment type="similarity">
    <text evidence="3 11">Belongs to the peptidase S54 family.</text>
</comment>
<dbReference type="GO" id="GO:0006508">
    <property type="term" value="P:proteolysis"/>
    <property type="evidence" value="ECO:0007669"/>
    <property type="project" value="UniProtKB-KW"/>
</dbReference>
<feature type="transmembrane region" description="Helical" evidence="11">
    <location>
        <begin position="1255"/>
        <end position="1276"/>
    </location>
</feature>
<dbReference type="PROSITE" id="PS50297">
    <property type="entry name" value="ANK_REP_REGION"/>
    <property type="match status" value="1"/>
</dbReference>
<feature type="compositionally biased region" description="Basic and acidic residues" evidence="12">
    <location>
        <begin position="686"/>
        <end position="697"/>
    </location>
</feature>
<evidence type="ECO:0000256" key="3">
    <source>
        <dbReference type="ARBA" id="ARBA00009045"/>
    </source>
</evidence>
<keyword evidence="9 11" id="KW-0472">Membrane</keyword>
<dbReference type="SUPFAM" id="SSF48403">
    <property type="entry name" value="Ankyrin repeat"/>
    <property type="match status" value="1"/>
</dbReference>
<dbReference type="InterPro" id="IPR022764">
    <property type="entry name" value="Peptidase_S54_rhomboid_dom"/>
</dbReference>
<feature type="domain" description="Dilute" evidence="13">
    <location>
        <begin position="335"/>
        <end position="668"/>
    </location>
</feature>
<dbReference type="STRING" id="599839.J7SC00"/>
<keyword evidence="6 11" id="KW-0378">Hydrolase</keyword>
<dbReference type="InterPro" id="IPR037986">
    <property type="entry name" value="Myo5p-like_CBD_DIL"/>
</dbReference>
<evidence type="ECO:0000256" key="1">
    <source>
        <dbReference type="ARBA" id="ARBA00000156"/>
    </source>
</evidence>
<accession>J7SC00</accession>
<feature type="compositionally biased region" description="Low complexity" evidence="12">
    <location>
        <begin position="455"/>
        <end position="464"/>
    </location>
</feature>
<feature type="transmembrane region" description="Helical" evidence="11">
    <location>
        <begin position="1201"/>
        <end position="1220"/>
    </location>
</feature>
<dbReference type="InterPro" id="IPR036770">
    <property type="entry name" value="Ankyrin_rpt-contain_sf"/>
</dbReference>
<comment type="subcellular location">
    <subcellularLocation>
        <location evidence="2 11">Membrane</location>
        <topology evidence="2 11">Multi-pass membrane protein</topology>
    </subcellularLocation>
</comment>
<feature type="region of interest" description="Disordered" evidence="12">
    <location>
        <begin position="774"/>
        <end position="799"/>
    </location>
</feature>
<dbReference type="InParanoid" id="J7SC00"/>
<reference evidence="14 15" key="1">
    <citation type="journal article" date="2012" name="Appl. Environ. Microbiol.">
        <title>Short-read sequencing for genomic analysis of the brown rot fungus Fibroporia radiculosa.</title>
        <authorList>
            <person name="Tang J.D."/>
            <person name="Perkins A.D."/>
            <person name="Sonstegard T.S."/>
            <person name="Schroeder S.G."/>
            <person name="Burgess S.C."/>
            <person name="Diehl S.V."/>
        </authorList>
    </citation>
    <scope>NUCLEOTIDE SEQUENCE [LARGE SCALE GENOMIC DNA]</scope>
    <source>
        <strain evidence="14 15">TFFH 294</strain>
    </source>
</reference>
<dbReference type="Proteomes" id="UP000006352">
    <property type="component" value="Unassembled WGS sequence"/>
</dbReference>
<dbReference type="Gene3D" id="1.20.1540.10">
    <property type="entry name" value="Rhomboid-like"/>
    <property type="match status" value="1"/>
</dbReference>
<dbReference type="InterPro" id="IPR035952">
    <property type="entry name" value="Rhomboid-like_sf"/>
</dbReference>
<dbReference type="PANTHER" id="PTHR22936:SF69">
    <property type="entry name" value="RHOMBOID-LIKE PROTEIN"/>
    <property type="match status" value="1"/>
</dbReference>
<feature type="transmembrane region" description="Helical" evidence="11">
    <location>
        <begin position="1003"/>
        <end position="1022"/>
    </location>
</feature>
<dbReference type="SMART" id="SM01132">
    <property type="entry name" value="DIL"/>
    <property type="match status" value="1"/>
</dbReference>
<name>J7SC00_9APHY</name>
<evidence type="ECO:0000256" key="9">
    <source>
        <dbReference type="ARBA" id="ARBA00023136"/>
    </source>
</evidence>
<feature type="transmembrane region" description="Helical" evidence="11">
    <location>
        <begin position="1226"/>
        <end position="1243"/>
    </location>
</feature>
<comment type="catalytic activity">
    <reaction evidence="1 11">
        <text>Cleaves type-1 transmembrane domains using a catalytic dyad composed of serine and histidine that are contributed by different transmembrane domains.</text>
        <dbReference type="EC" id="3.4.21.105"/>
    </reaction>
</comment>
<feature type="region of interest" description="Disordered" evidence="12">
    <location>
        <begin position="874"/>
        <end position="902"/>
    </location>
</feature>
<dbReference type="EMBL" id="HE796875">
    <property type="protein sequence ID" value="CCL98281.1"/>
    <property type="molecule type" value="Genomic_DNA"/>
</dbReference>
<evidence type="ECO:0000256" key="6">
    <source>
        <dbReference type="ARBA" id="ARBA00022801"/>
    </source>
</evidence>
<feature type="repeat" description="ANK" evidence="10">
    <location>
        <begin position="143"/>
        <end position="175"/>
    </location>
</feature>
<feature type="transmembrane region" description="Helical" evidence="11">
    <location>
        <begin position="1143"/>
        <end position="1164"/>
    </location>
</feature>